<dbReference type="PRINTS" id="PR00405">
    <property type="entry name" value="REVINTRACTNG"/>
</dbReference>
<evidence type="ECO:0000313" key="8">
    <source>
        <dbReference type="EMBL" id="OQV21769.1"/>
    </source>
</evidence>
<accession>A0A1W0X2S7</accession>
<dbReference type="Proteomes" id="UP000192578">
    <property type="component" value="Unassembled WGS sequence"/>
</dbReference>
<dbReference type="InterPro" id="IPR001164">
    <property type="entry name" value="ArfGAP_dom"/>
</dbReference>
<evidence type="ECO:0000256" key="1">
    <source>
        <dbReference type="ARBA" id="ARBA00022468"/>
    </source>
</evidence>
<feature type="region of interest" description="Disordered" evidence="6">
    <location>
        <begin position="132"/>
        <end position="186"/>
    </location>
</feature>
<reference evidence="9" key="1">
    <citation type="submission" date="2017-01" db="EMBL/GenBank/DDBJ databases">
        <title>Comparative genomics of anhydrobiosis in the tardigrade Hypsibius dujardini.</title>
        <authorList>
            <person name="Yoshida Y."/>
            <person name="Koutsovoulos G."/>
            <person name="Laetsch D."/>
            <person name="Stevens L."/>
            <person name="Kumar S."/>
            <person name="Horikawa D."/>
            <person name="Ishino K."/>
            <person name="Komine S."/>
            <person name="Tomita M."/>
            <person name="Blaxter M."/>
            <person name="Arakawa K."/>
        </authorList>
    </citation>
    <scope>NUCLEOTIDE SEQUENCE [LARGE SCALE GENOMIC DNA]</scope>
    <source>
        <strain evidence="9">Z151</strain>
    </source>
</reference>
<keyword evidence="4" id="KW-0862">Zinc</keyword>
<dbReference type="InterPro" id="IPR037278">
    <property type="entry name" value="ARFGAP/RecO"/>
</dbReference>
<dbReference type="AlphaFoldDB" id="A0A1W0X2S7"/>
<organism evidence="8 9">
    <name type="scientific">Hypsibius exemplaris</name>
    <name type="common">Freshwater tardigrade</name>
    <dbReference type="NCBI Taxonomy" id="2072580"/>
    <lineage>
        <taxon>Eukaryota</taxon>
        <taxon>Metazoa</taxon>
        <taxon>Ecdysozoa</taxon>
        <taxon>Tardigrada</taxon>
        <taxon>Eutardigrada</taxon>
        <taxon>Parachela</taxon>
        <taxon>Hypsibioidea</taxon>
        <taxon>Hypsibiidae</taxon>
        <taxon>Hypsibius</taxon>
    </lineage>
</organism>
<feature type="domain" description="Arf-GAP" evidence="7">
    <location>
        <begin position="18"/>
        <end position="139"/>
    </location>
</feature>
<dbReference type="OrthoDB" id="73919at2759"/>
<dbReference type="InterPro" id="IPR038508">
    <property type="entry name" value="ArfGAP_dom_sf"/>
</dbReference>
<evidence type="ECO:0000313" key="9">
    <source>
        <dbReference type="Proteomes" id="UP000192578"/>
    </source>
</evidence>
<feature type="compositionally biased region" description="Polar residues" evidence="6">
    <location>
        <begin position="161"/>
        <end position="172"/>
    </location>
</feature>
<evidence type="ECO:0000256" key="3">
    <source>
        <dbReference type="ARBA" id="ARBA00022771"/>
    </source>
</evidence>
<dbReference type="Pfam" id="PF01412">
    <property type="entry name" value="ArfGap"/>
    <property type="match status" value="1"/>
</dbReference>
<dbReference type="InterPro" id="IPR044732">
    <property type="entry name" value="ArfGAP_SMAP1-like"/>
</dbReference>
<evidence type="ECO:0000256" key="2">
    <source>
        <dbReference type="ARBA" id="ARBA00022723"/>
    </source>
</evidence>
<keyword evidence="2" id="KW-0479">Metal-binding</keyword>
<dbReference type="EMBL" id="MTYJ01000021">
    <property type="protein sequence ID" value="OQV21769.1"/>
    <property type="molecule type" value="Genomic_DNA"/>
</dbReference>
<name>A0A1W0X2S7_HYPEX</name>
<keyword evidence="9" id="KW-1185">Reference proteome</keyword>
<protein>
    <submittedName>
        <fullName evidence="8">Stromal membrane-associated protein 2</fullName>
    </submittedName>
</protein>
<dbReference type="PANTHER" id="PTHR45705:SF1">
    <property type="entry name" value="FI20236P1"/>
    <property type="match status" value="1"/>
</dbReference>
<dbReference type="PROSITE" id="PS50115">
    <property type="entry name" value="ARFGAP"/>
    <property type="match status" value="1"/>
</dbReference>
<comment type="caution">
    <text evidence="8">The sequence shown here is derived from an EMBL/GenBank/DDBJ whole genome shotgun (WGS) entry which is preliminary data.</text>
</comment>
<dbReference type="InterPro" id="IPR051718">
    <property type="entry name" value="ARF_GTPase-activating"/>
</dbReference>
<keyword evidence="1" id="KW-0343">GTPase activation</keyword>
<dbReference type="Gene3D" id="1.10.220.150">
    <property type="entry name" value="Arf GTPase activating protein"/>
    <property type="match status" value="1"/>
</dbReference>
<proteinExistence type="predicted"/>
<dbReference type="SUPFAM" id="SSF57863">
    <property type="entry name" value="ArfGap/RecO-like zinc finger"/>
    <property type="match status" value="1"/>
</dbReference>
<keyword evidence="3 5" id="KW-0863">Zinc-finger</keyword>
<evidence type="ECO:0000256" key="5">
    <source>
        <dbReference type="PROSITE-ProRule" id="PRU00288"/>
    </source>
</evidence>
<dbReference type="GO" id="GO:0005737">
    <property type="term" value="C:cytoplasm"/>
    <property type="evidence" value="ECO:0007669"/>
    <property type="project" value="TreeGrafter"/>
</dbReference>
<sequence length="186" mass="20806">MASKNGPATKKADQTQYQVILDQMLQEECNKKCADCWARNPRWASWNLGVFLCIRCAGIHRNLGTHISRVKSVGLDSWTEEQISSMQNMGNAAAANKFEALIPENYRYSRPDSSDHALEKFIRDKYERKNYVDKNAPAPSSKKTSSSNVNFNDEPTAPAVQRTSATTAQKSQPPAPVVDVKPLIEF</sequence>
<dbReference type="GO" id="GO:0005096">
    <property type="term" value="F:GTPase activator activity"/>
    <property type="evidence" value="ECO:0007669"/>
    <property type="project" value="UniProtKB-KW"/>
</dbReference>
<gene>
    <name evidence="8" type="ORF">BV898_04345</name>
</gene>
<dbReference type="PANTHER" id="PTHR45705">
    <property type="entry name" value="FI20236P1"/>
    <property type="match status" value="1"/>
</dbReference>
<feature type="compositionally biased region" description="Low complexity" evidence="6">
    <location>
        <begin position="135"/>
        <end position="148"/>
    </location>
</feature>
<dbReference type="FunFam" id="1.10.220.150:FF:000009">
    <property type="entry name" value="stromal membrane-associated protein 1 isoform X1"/>
    <property type="match status" value="1"/>
</dbReference>
<dbReference type="CDD" id="cd08839">
    <property type="entry name" value="ArfGap_SMAP"/>
    <property type="match status" value="1"/>
</dbReference>
<dbReference type="SMART" id="SM00105">
    <property type="entry name" value="ArfGap"/>
    <property type="match status" value="1"/>
</dbReference>
<evidence type="ECO:0000259" key="7">
    <source>
        <dbReference type="PROSITE" id="PS50115"/>
    </source>
</evidence>
<evidence type="ECO:0000256" key="6">
    <source>
        <dbReference type="SAM" id="MobiDB-lite"/>
    </source>
</evidence>
<dbReference type="GO" id="GO:0008270">
    <property type="term" value="F:zinc ion binding"/>
    <property type="evidence" value="ECO:0007669"/>
    <property type="project" value="UniProtKB-KW"/>
</dbReference>
<evidence type="ECO:0000256" key="4">
    <source>
        <dbReference type="ARBA" id="ARBA00022833"/>
    </source>
</evidence>